<gene>
    <name evidence="3" type="ORF">D7Z26_19540</name>
</gene>
<dbReference type="Gene3D" id="3.30.530.20">
    <property type="match status" value="1"/>
</dbReference>
<comment type="similarity">
    <text evidence="1">Belongs to the AHA1 family.</text>
</comment>
<protein>
    <submittedName>
        <fullName evidence="3">SRPBCC domain-containing protein</fullName>
    </submittedName>
</protein>
<evidence type="ECO:0000259" key="2">
    <source>
        <dbReference type="Pfam" id="PF08327"/>
    </source>
</evidence>
<evidence type="ECO:0000256" key="1">
    <source>
        <dbReference type="ARBA" id="ARBA00006817"/>
    </source>
</evidence>
<dbReference type="SUPFAM" id="SSF55961">
    <property type="entry name" value="Bet v1-like"/>
    <property type="match status" value="1"/>
</dbReference>
<dbReference type="Pfam" id="PF08327">
    <property type="entry name" value="AHSA1"/>
    <property type="match status" value="1"/>
</dbReference>
<sequence length="171" mass="19792">MRNVIFNRRIRRKRGGLSVNQPLTTPDLGARPFHLTVEREMDASPEAIYEGWTERIDRWFAAPGTVLMRPEVNAAFFFETVHRFENQEKADRYPHYGRFLKLEKARLLELTWVTGPKGTKGAETVVTVELYPRGGGTQLRLSHAGFPDEESRDQHAVAWPYVLEQLDNRLK</sequence>
<dbReference type="CDD" id="cd07814">
    <property type="entry name" value="SRPBCC_CalC_Aha1-like"/>
    <property type="match status" value="1"/>
</dbReference>
<dbReference type="AlphaFoldDB" id="A0A494XJW7"/>
<dbReference type="InterPro" id="IPR023393">
    <property type="entry name" value="START-like_dom_sf"/>
</dbReference>
<dbReference type="Proteomes" id="UP000282076">
    <property type="component" value="Unassembled WGS sequence"/>
</dbReference>
<reference evidence="3 4" key="1">
    <citation type="submission" date="2018-10" db="EMBL/GenBank/DDBJ databases">
        <title>Cohnella sp. M2MS4P-1, whole genome shotgun sequence.</title>
        <authorList>
            <person name="Tuo L."/>
        </authorList>
    </citation>
    <scope>NUCLEOTIDE SEQUENCE [LARGE SCALE GENOMIC DNA]</scope>
    <source>
        <strain evidence="3 4">M2MS4P-1</strain>
    </source>
</reference>
<dbReference type="EMBL" id="RBZM01000008">
    <property type="protein sequence ID" value="RKP50011.1"/>
    <property type="molecule type" value="Genomic_DNA"/>
</dbReference>
<name>A0A494XJW7_9BACL</name>
<organism evidence="3 4">
    <name type="scientific">Cohnella endophytica</name>
    <dbReference type="NCBI Taxonomy" id="2419778"/>
    <lineage>
        <taxon>Bacteria</taxon>
        <taxon>Bacillati</taxon>
        <taxon>Bacillota</taxon>
        <taxon>Bacilli</taxon>
        <taxon>Bacillales</taxon>
        <taxon>Paenibacillaceae</taxon>
        <taxon>Cohnella</taxon>
    </lineage>
</organism>
<dbReference type="OrthoDB" id="9803476at2"/>
<keyword evidence="4" id="KW-1185">Reference proteome</keyword>
<evidence type="ECO:0000313" key="3">
    <source>
        <dbReference type="EMBL" id="RKP50011.1"/>
    </source>
</evidence>
<dbReference type="InterPro" id="IPR013538">
    <property type="entry name" value="ASHA1/2-like_C"/>
</dbReference>
<proteinExistence type="inferred from homology"/>
<feature type="domain" description="Activator of Hsp90 ATPase homologue 1/2-like C-terminal" evidence="2">
    <location>
        <begin position="42"/>
        <end position="170"/>
    </location>
</feature>
<comment type="caution">
    <text evidence="3">The sequence shown here is derived from an EMBL/GenBank/DDBJ whole genome shotgun (WGS) entry which is preliminary data.</text>
</comment>
<accession>A0A494XJW7</accession>
<evidence type="ECO:0000313" key="4">
    <source>
        <dbReference type="Proteomes" id="UP000282076"/>
    </source>
</evidence>